<dbReference type="EMBL" id="CP120576">
    <property type="protein sequence ID" value="WEY83173.1"/>
    <property type="molecule type" value="Genomic_DNA"/>
</dbReference>
<feature type="transmembrane region" description="Helical" evidence="1">
    <location>
        <begin position="68"/>
        <end position="92"/>
    </location>
</feature>
<reference evidence="2" key="1">
    <citation type="submission" date="2025-02" db="EMBL/GenBank/DDBJ databases">
        <title>Complete genome sequences of 52 Bacillus and Priestia strains isolated from West-African fermentations and 26 reference strains from the DSMZ collection.</title>
        <authorList>
            <person name="Wiedenbein E.S."/>
            <person name="Canoy T.S."/>
            <person name="Hui Y."/>
            <person name="Parkouda C."/>
            <person name="Dawende C."/>
            <person name="Ametefe E."/>
            <person name="Jespersen L."/>
            <person name="Nielsen D.S."/>
        </authorList>
    </citation>
    <scope>NUCLEOTIDE SEQUENCE</scope>
    <source>
        <strain evidence="2">PRO56</strain>
    </source>
</reference>
<accession>A0AAX3RFA4</accession>
<sequence length="95" mass="10074">MSEARRRNDRVGLTRAFSFVPGGFTAAGFFDMSPEVVGLYALVGGAGLVCIGAAWLEGRLFGGKFAYIGDAVNGLLRFVLPAGYAVLLLRFLNAI</sequence>
<name>A0AAX3RFA4_BACIU</name>
<keyword evidence="1" id="KW-0472">Membrane</keyword>
<feature type="transmembrane region" description="Helical" evidence="1">
    <location>
        <begin position="36"/>
        <end position="56"/>
    </location>
</feature>
<proteinExistence type="predicted"/>
<dbReference type="Proteomes" id="UP001214898">
    <property type="component" value="Chromosome"/>
</dbReference>
<keyword evidence="1" id="KW-0812">Transmembrane</keyword>
<evidence type="ECO:0000313" key="3">
    <source>
        <dbReference type="Proteomes" id="UP001214898"/>
    </source>
</evidence>
<keyword evidence="1" id="KW-1133">Transmembrane helix</keyword>
<dbReference type="AlphaFoldDB" id="A0AAX3RFA4"/>
<organism evidence="2 3">
    <name type="scientific">Bacillus subtilis</name>
    <dbReference type="NCBI Taxonomy" id="1423"/>
    <lineage>
        <taxon>Bacteria</taxon>
        <taxon>Bacillati</taxon>
        <taxon>Bacillota</taxon>
        <taxon>Bacilli</taxon>
        <taxon>Bacillales</taxon>
        <taxon>Bacillaceae</taxon>
        <taxon>Bacillus</taxon>
    </lineage>
</organism>
<protein>
    <submittedName>
        <fullName evidence="2">Uncharacterized protein</fullName>
    </submittedName>
</protein>
<evidence type="ECO:0000313" key="2">
    <source>
        <dbReference type="EMBL" id="WEY83173.1"/>
    </source>
</evidence>
<gene>
    <name evidence="2" type="ORF">P5633_12025</name>
</gene>
<evidence type="ECO:0000256" key="1">
    <source>
        <dbReference type="SAM" id="Phobius"/>
    </source>
</evidence>